<name>A0ABD1T823_9LAMI</name>
<evidence type="ECO:0000256" key="1">
    <source>
        <dbReference type="ARBA" id="ARBA00008690"/>
    </source>
</evidence>
<organism evidence="4 5">
    <name type="scientific">Forsythia ovata</name>
    <dbReference type="NCBI Taxonomy" id="205694"/>
    <lineage>
        <taxon>Eukaryota</taxon>
        <taxon>Viridiplantae</taxon>
        <taxon>Streptophyta</taxon>
        <taxon>Embryophyta</taxon>
        <taxon>Tracheophyta</taxon>
        <taxon>Spermatophyta</taxon>
        <taxon>Magnoliopsida</taxon>
        <taxon>eudicotyledons</taxon>
        <taxon>Gunneridae</taxon>
        <taxon>Pentapetalae</taxon>
        <taxon>asterids</taxon>
        <taxon>lamiids</taxon>
        <taxon>Lamiales</taxon>
        <taxon>Oleaceae</taxon>
        <taxon>Forsythieae</taxon>
        <taxon>Forsythia</taxon>
    </lineage>
</organism>
<evidence type="ECO:0000256" key="2">
    <source>
        <dbReference type="SAM" id="MobiDB-lite"/>
    </source>
</evidence>
<feature type="compositionally biased region" description="Basic and acidic residues" evidence="2">
    <location>
        <begin position="230"/>
        <end position="242"/>
    </location>
</feature>
<evidence type="ECO:0000313" key="5">
    <source>
        <dbReference type="Proteomes" id="UP001604277"/>
    </source>
</evidence>
<accession>A0ABD1T823</accession>
<dbReference type="Proteomes" id="UP001604277">
    <property type="component" value="Unassembled WGS sequence"/>
</dbReference>
<sequence>MSTIVYQSLVSCFESQVTETTILKMKVVPAPTTVDMGRGSCIAGSDQNTQENLEIGTWSSLQSLSKISTCPKEAMEMENSYVHRKPSFTRLTGKSLELCTENLGSETGTDNITDSNSIFSLDTNNSRSKNSSPMDQQQQRAHQQVKSSRNNKMTTSCRSFPPPLTTMKGSSSLQVRPHRENGRLIIKAVEVPSRHSYLQAERSHGRLRLSFFQDYDSNFDSELGDSQLDDEIKSDSNDGDHELENEEMSEAMDVEMGIEKFQRLSRCKEGGHGTKGLCNWKPAFWVATS</sequence>
<proteinExistence type="inferred from homology"/>
<protein>
    <submittedName>
        <fullName evidence="4">Protein FANTASTIC FOUR 3</fullName>
    </submittedName>
</protein>
<keyword evidence="5" id="KW-1185">Reference proteome</keyword>
<dbReference type="InterPro" id="IPR046431">
    <property type="entry name" value="FAF_dom"/>
</dbReference>
<dbReference type="AlphaFoldDB" id="A0ABD1T823"/>
<reference evidence="5" key="1">
    <citation type="submission" date="2024-07" db="EMBL/GenBank/DDBJ databases">
        <title>Two chromosome-level genome assemblies of Korean endemic species Abeliophyllum distichum and Forsythia ovata (Oleaceae).</title>
        <authorList>
            <person name="Jang H."/>
        </authorList>
    </citation>
    <scope>NUCLEOTIDE SEQUENCE [LARGE SCALE GENOMIC DNA]</scope>
</reference>
<dbReference type="EMBL" id="JBFOLJ010000009">
    <property type="protein sequence ID" value="KAL2508887.1"/>
    <property type="molecule type" value="Genomic_DNA"/>
</dbReference>
<comment type="caution">
    <text evidence="4">The sequence shown here is derived from an EMBL/GenBank/DDBJ whole genome shotgun (WGS) entry which is preliminary data.</text>
</comment>
<dbReference type="InterPro" id="IPR021410">
    <property type="entry name" value="FAF"/>
</dbReference>
<feature type="region of interest" description="Disordered" evidence="2">
    <location>
        <begin position="222"/>
        <end position="252"/>
    </location>
</feature>
<comment type="similarity">
    <text evidence="1">Belongs to the fantastic four family.</text>
</comment>
<evidence type="ECO:0000313" key="4">
    <source>
        <dbReference type="EMBL" id="KAL2508887.1"/>
    </source>
</evidence>
<gene>
    <name evidence="4" type="ORF">Fot_32534</name>
</gene>
<feature type="region of interest" description="Disordered" evidence="2">
    <location>
        <begin position="104"/>
        <end position="176"/>
    </location>
</feature>
<feature type="compositionally biased region" description="Polar residues" evidence="2">
    <location>
        <begin position="104"/>
        <end position="158"/>
    </location>
</feature>
<dbReference type="PANTHER" id="PTHR33155">
    <property type="entry name" value="FANTASTIC FOUR-LIKE PROTEIN (DUF3049)"/>
    <property type="match status" value="1"/>
</dbReference>
<evidence type="ECO:0000259" key="3">
    <source>
        <dbReference type="Pfam" id="PF11250"/>
    </source>
</evidence>
<feature type="domain" description="FAF" evidence="3">
    <location>
        <begin position="159"/>
        <end position="211"/>
    </location>
</feature>
<feature type="compositionally biased region" description="Acidic residues" evidence="2">
    <location>
        <begin position="243"/>
        <end position="252"/>
    </location>
</feature>
<dbReference type="Pfam" id="PF11250">
    <property type="entry name" value="FAF"/>
    <property type="match status" value="1"/>
</dbReference>
<dbReference type="PANTHER" id="PTHR33155:SF4">
    <property type="entry name" value="PROTEIN FANTASTIC FOUR 3"/>
    <property type="match status" value="1"/>
</dbReference>